<accession>A0A0K0Y374</accession>
<dbReference type="Gene3D" id="3.30.70.270">
    <property type="match status" value="1"/>
</dbReference>
<dbReference type="EMBL" id="CP012160">
    <property type="protein sequence ID" value="AKS45400.1"/>
    <property type="molecule type" value="Genomic_DNA"/>
</dbReference>
<reference evidence="1 2" key="1">
    <citation type="journal article" date="2015" name="Genome Announc.">
        <title>Closed Genome Sequence of Octadecabacter temperatus SB1, the First Mesophilic Species of the Genus Octadecabacter.</title>
        <authorList>
            <person name="Voget S."/>
            <person name="Billerbeck S."/>
            <person name="Simon M."/>
            <person name="Daniel R."/>
        </authorList>
    </citation>
    <scope>NUCLEOTIDE SEQUENCE [LARGE SCALE GENOMIC DNA]</scope>
    <source>
        <strain evidence="1 2">SB1</strain>
    </source>
</reference>
<organism evidence="1 2">
    <name type="scientific">Octadecabacter temperatus</name>
    <dbReference type="NCBI Taxonomy" id="1458307"/>
    <lineage>
        <taxon>Bacteria</taxon>
        <taxon>Pseudomonadati</taxon>
        <taxon>Pseudomonadota</taxon>
        <taxon>Alphaproteobacteria</taxon>
        <taxon>Rhodobacterales</taxon>
        <taxon>Roseobacteraceae</taxon>
        <taxon>Octadecabacter</taxon>
    </lineage>
</organism>
<dbReference type="PANTHER" id="PTHR44757:SF2">
    <property type="entry name" value="BIOFILM ARCHITECTURE MAINTENANCE PROTEIN MBAA"/>
    <property type="match status" value="1"/>
</dbReference>
<sequence length="644" mass="70668">MFRLLIQKNRMHYAAITHLATRDYPLQSVTVLFLCAVCHYLGHTTLAVFTAVWLVISKVCAYFVCKRQSPFDQLPKDWALLALMALFFVNAILYVVPALVLASDPSIAMKLSAVLWVIGAQVYVTNTWSGVPTFVYTMLLPIMLLMVIVFLRLGSTVPVASTLSHWIVTFAFVGLFIYTSIDTLRGHLATEAALKNAERTATSRLLQLEEAQRIDGLTGLLNRPAFDVALQIMLEDRAHGNGEVAVFLVDLDSFKPINDTYSHEAGDRVLMETATRLQKHIGDLGIVGRLGGDEFILAIQIDNGVDALGIAETLYQNIALPVLWTQHMLKVTASIGVSTTGANLRTVPALCSAADQAMFAAKSSPNRAPVLYEEQLFTPRLSSDEKQALVDSIANETVKPYYQPKIHLPTGDIIGFEALARWEHPNNTLRLPCDFLRQINDLGLQGDFMISIASQVFRDVEAMLEHGLDPGQVSLNIPEVALATYSGRQDLHRIVAARPACAKHVTFEITEDVFIARAADMIQASIASFRDLGLRISLDDFGTGFASFDHLRQLDFDELKIDTSFVSDLGQDNTADVLVRGFLDIASGLGVSAIAEGVETEAQRQHLANMGCLIAQGYLFSAALPFDEATALLTTNRLIKPAVT</sequence>
<dbReference type="AlphaFoldDB" id="A0A0K0Y374"/>
<gene>
    <name evidence="1" type="primary">cph2_1</name>
    <name evidence="1" type="ORF">OSB_08400</name>
</gene>
<proteinExistence type="predicted"/>
<dbReference type="PROSITE" id="PS50883">
    <property type="entry name" value="EAL"/>
    <property type="match status" value="1"/>
</dbReference>
<dbReference type="CDD" id="cd01948">
    <property type="entry name" value="EAL"/>
    <property type="match status" value="1"/>
</dbReference>
<dbReference type="SUPFAM" id="SSF141868">
    <property type="entry name" value="EAL domain-like"/>
    <property type="match status" value="1"/>
</dbReference>
<dbReference type="CDD" id="cd01949">
    <property type="entry name" value="GGDEF"/>
    <property type="match status" value="1"/>
</dbReference>
<dbReference type="InterPro" id="IPR043128">
    <property type="entry name" value="Rev_trsase/Diguanyl_cyclase"/>
</dbReference>
<dbReference type="SMART" id="SM00267">
    <property type="entry name" value="GGDEF"/>
    <property type="match status" value="1"/>
</dbReference>
<dbReference type="NCBIfam" id="TIGR00254">
    <property type="entry name" value="GGDEF"/>
    <property type="match status" value="1"/>
</dbReference>
<dbReference type="SUPFAM" id="SSF55073">
    <property type="entry name" value="Nucleotide cyclase"/>
    <property type="match status" value="1"/>
</dbReference>
<dbReference type="InterPro" id="IPR001633">
    <property type="entry name" value="EAL_dom"/>
</dbReference>
<dbReference type="PANTHER" id="PTHR44757">
    <property type="entry name" value="DIGUANYLATE CYCLASE DGCP"/>
    <property type="match status" value="1"/>
</dbReference>
<dbReference type="InterPro" id="IPR000160">
    <property type="entry name" value="GGDEF_dom"/>
</dbReference>
<dbReference type="InterPro" id="IPR029787">
    <property type="entry name" value="Nucleotide_cyclase"/>
</dbReference>
<dbReference type="InterPro" id="IPR052155">
    <property type="entry name" value="Biofilm_reg_signaling"/>
</dbReference>
<dbReference type="SMART" id="SM00052">
    <property type="entry name" value="EAL"/>
    <property type="match status" value="1"/>
</dbReference>
<dbReference type="Pfam" id="PF00563">
    <property type="entry name" value="EAL"/>
    <property type="match status" value="1"/>
</dbReference>
<dbReference type="STRING" id="1458307.OSB_08400"/>
<dbReference type="Proteomes" id="UP000067444">
    <property type="component" value="Chromosome"/>
</dbReference>
<evidence type="ECO:0000313" key="2">
    <source>
        <dbReference type="Proteomes" id="UP000067444"/>
    </source>
</evidence>
<dbReference type="PROSITE" id="PS50887">
    <property type="entry name" value="GGDEF"/>
    <property type="match status" value="1"/>
</dbReference>
<dbReference type="KEGG" id="otm:OSB_08400"/>
<dbReference type="Pfam" id="PF00990">
    <property type="entry name" value="GGDEF"/>
    <property type="match status" value="1"/>
</dbReference>
<dbReference type="InterPro" id="IPR035919">
    <property type="entry name" value="EAL_sf"/>
</dbReference>
<name>A0A0K0Y374_9RHOB</name>
<keyword evidence="2" id="KW-1185">Reference proteome</keyword>
<protein>
    <submittedName>
        <fullName evidence="1">Phytochrome-like protein cph2</fullName>
    </submittedName>
</protein>
<evidence type="ECO:0000313" key="1">
    <source>
        <dbReference type="EMBL" id="AKS45400.1"/>
    </source>
</evidence>
<dbReference type="Gene3D" id="3.20.20.450">
    <property type="entry name" value="EAL domain"/>
    <property type="match status" value="1"/>
</dbReference>